<dbReference type="Pfam" id="PF05235">
    <property type="entry name" value="CHAD"/>
    <property type="match status" value="1"/>
</dbReference>
<accession>A0ABX2IHL5</accession>
<dbReference type="CDD" id="cd07756">
    <property type="entry name" value="CYTH-like_Pase_CHAD"/>
    <property type="match status" value="1"/>
</dbReference>
<dbReference type="InterPro" id="IPR033469">
    <property type="entry name" value="CYTH-like_dom_sf"/>
</dbReference>
<evidence type="ECO:0000259" key="2">
    <source>
        <dbReference type="PROSITE" id="PS51708"/>
    </source>
</evidence>
<feature type="domain" description="CHAD" evidence="2">
    <location>
        <begin position="216"/>
        <end position="493"/>
    </location>
</feature>
<comment type="caution">
    <text evidence="3">The sequence shown here is derived from an EMBL/GenBank/DDBJ whole genome shotgun (WGS) entry which is preliminary data.</text>
</comment>
<name>A0ABX2IHL5_9RHOO</name>
<dbReference type="SMART" id="SM00880">
    <property type="entry name" value="CHAD"/>
    <property type="match status" value="1"/>
</dbReference>
<organism evidence="3 4">
    <name type="scientific">Uliginosibacterium aquaticum</name>
    <dbReference type="NCBI Taxonomy" id="2731212"/>
    <lineage>
        <taxon>Bacteria</taxon>
        <taxon>Pseudomonadati</taxon>
        <taxon>Pseudomonadota</taxon>
        <taxon>Betaproteobacteria</taxon>
        <taxon>Rhodocyclales</taxon>
        <taxon>Zoogloeaceae</taxon>
        <taxon>Uliginosibacterium</taxon>
    </lineage>
</organism>
<dbReference type="EMBL" id="JABCSC020000002">
    <property type="protein sequence ID" value="NSL55378.1"/>
    <property type="molecule type" value="Genomic_DNA"/>
</dbReference>
<proteinExistence type="predicted"/>
<evidence type="ECO:0000259" key="1">
    <source>
        <dbReference type="PROSITE" id="PS51707"/>
    </source>
</evidence>
<keyword evidence="4" id="KW-1185">Reference proteome</keyword>
<dbReference type="InterPro" id="IPR007899">
    <property type="entry name" value="CHAD_dom"/>
</dbReference>
<dbReference type="Proteomes" id="UP000778523">
    <property type="component" value="Unassembled WGS sequence"/>
</dbReference>
<dbReference type="SMART" id="SM01118">
    <property type="entry name" value="CYTH"/>
    <property type="match status" value="1"/>
</dbReference>
<dbReference type="PROSITE" id="PS51707">
    <property type="entry name" value="CYTH"/>
    <property type="match status" value="1"/>
</dbReference>
<dbReference type="Pfam" id="PF01928">
    <property type="entry name" value="CYTH"/>
    <property type="match status" value="1"/>
</dbReference>
<evidence type="ECO:0000313" key="3">
    <source>
        <dbReference type="EMBL" id="NSL55378.1"/>
    </source>
</evidence>
<dbReference type="SUPFAM" id="SSF55154">
    <property type="entry name" value="CYTH-like phosphatases"/>
    <property type="match status" value="1"/>
</dbReference>
<dbReference type="PANTHER" id="PTHR39569:SF1">
    <property type="entry name" value="INORGANIC TRIPHOSPHATASE"/>
    <property type="match status" value="1"/>
</dbReference>
<dbReference type="Gene3D" id="1.40.20.10">
    <property type="entry name" value="CHAD domain"/>
    <property type="match status" value="1"/>
</dbReference>
<dbReference type="RefSeq" id="WP_170021792.1">
    <property type="nucleotide sequence ID" value="NZ_JABCSC020000002.1"/>
</dbReference>
<dbReference type="InterPro" id="IPR023577">
    <property type="entry name" value="CYTH_domain"/>
</dbReference>
<dbReference type="InterPro" id="IPR039013">
    <property type="entry name" value="YgiF"/>
</dbReference>
<dbReference type="PROSITE" id="PS51708">
    <property type="entry name" value="CHAD"/>
    <property type="match status" value="1"/>
</dbReference>
<protein>
    <submittedName>
        <fullName evidence="3">CYTH and CHAD domain-containing protein</fullName>
    </submittedName>
</protein>
<gene>
    <name evidence="3" type="ORF">HJ583_010110</name>
</gene>
<dbReference type="InterPro" id="IPR038186">
    <property type="entry name" value="CHAD_dom_sf"/>
</dbReference>
<dbReference type="Gene3D" id="2.40.320.10">
    <property type="entry name" value="Hypothetical Protein Pfu-838710-001"/>
    <property type="match status" value="1"/>
</dbReference>
<dbReference type="PANTHER" id="PTHR39569">
    <property type="entry name" value="INORGANIC TRIPHOSPHATASE"/>
    <property type="match status" value="1"/>
</dbReference>
<feature type="domain" description="CYTH" evidence="1">
    <location>
        <begin position="2"/>
        <end position="201"/>
    </location>
</feature>
<reference evidence="3 4" key="1">
    <citation type="submission" date="2020-06" db="EMBL/GenBank/DDBJ databases">
        <title>Draft genome of Uliginosibacterium sp. IMCC34675.</title>
        <authorList>
            <person name="Song J."/>
        </authorList>
    </citation>
    <scope>NUCLEOTIDE SEQUENCE [LARGE SCALE GENOMIC DNA]</scope>
    <source>
        <strain evidence="3 4">IMCC34675</strain>
    </source>
</reference>
<evidence type="ECO:0000313" key="4">
    <source>
        <dbReference type="Proteomes" id="UP000778523"/>
    </source>
</evidence>
<sequence>MAREIELKLAFAPAAHAAILAHPLLARAERLGAAKELINTYYDTPDMALSARRVALRTRKIGDTWLQTVKCAAESFGGLSSRPEWEQRFTGEFDFSAVDAEAPRKLLEAHRGAIVPLFTTNFHRQTLLLTPSADVRVLVMIDSGEVSANGRSEAISELELELEHGSADDLLAIASELAASLPLLPYDPSKAARGYRLFRGDLILPEHHRISPANPKTQPLAAFSAAAFTEIAAWAANQHAAISSDNAEFVHQLRLALRRLRSLIRLFAPLLPESFTAHWQATLRREAASLAEARDLDVLCDEILAVTEGDSDARLPALLTHASAARQHAHAAVRARLAAPGAGQPLLALTRALHALPQAEAQMPLEAFAAQALARLQRQAQRRYRSADTERSTEALHALRIATRRLRLGQELFAATLDKKQAATTNSLAELQADLGHLHDLALAMPRLADFSRSRPELTEAVAFVVGWQAATSLQLRRAILPRCRKLLGKKHTAGK</sequence>